<organism evidence="1 2">
    <name type="scientific">Candidatus Giovannonibacteria bacterium GW2011_GWF2_42_19</name>
    <dbReference type="NCBI Taxonomy" id="1618659"/>
    <lineage>
        <taxon>Bacteria</taxon>
        <taxon>Candidatus Giovannoniibacteriota</taxon>
    </lineage>
</organism>
<protein>
    <submittedName>
        <fullName evidence="1">Uncharacterized protein</fullName>
    </submittedName>
</protein>
<sequence length="141" mass="16240">MKIVVVQQMQSHLNKIRDFVAKKNSSLADDIFWTNDPLSVGLVSREEVLVISGNVFNSRLNNANVFGARIKEMNPEALFFVFSLEPPYAFIPRAIDGIIPKRLFRDEDYKYLAEILLSDLKGATPQKIKEKFPQVRIIEWK</sequence>
<accession>A0A0G0ZGT0</accession>
<gene>
    <name evidence="1" type="ORF">UV11_C0012G0022</name>
</gene>
<evidence type="ECO:0000313" key="1">
    <source>
        <dbReference type="EMBL" id="KKS47965.1"/>
    </source>
</evidence>
<dbReference type="AlphaFoldDB" id="A0A0G0ZGT0"/>
<proteinExistence type="predicted"/>
<dbReference type="EMBL" id="LCDF01000012">
    <property type="protein sequence ID" value="KKS47965.1"/>
    <property type="molecule type" value="Genomic_DNA"/>
</dbReference>
<reference evidence="1 2" key="1">
    <citation type="journal article" date="2015" name="Nature">
        <title>rRNA introns, odd ribosomes, and small enigmatic genomes across a large radiation of phyla.</title>
        <authorList>
            <person name="Brown C.T."/>
            <person name="Hug L.A."/>
            <person name="Thomas B.C."/>
            <person name="Sharon I."/>
            <person name="Castelle C.J."/>
            <person name="Singh A."/>
            <person name="Wilkins M.J."/>
            <person name="Williams K.H."/>
            <person name="Banfield J.F."/>
        </authorList>
    </citation>
    <scope>NUCLEOTIDE SEQUENCE [LARGE SCALE GENOMIC DNA]</scope>
</reference>
<name>A0A0G0ZGT0_9BACT</name>
<evidence type="ECO:0000313" key="2">
    <source>
        <dbReference type="Proteomes" id="UP000034036"/>
    </source>
</evidence>
<dbReference type="Proteomes" id="UP000034036">
    <property type="component" value="Unassembled WGS sequence"/>
</dbReference>
<comment type="caution">
    <text evidence="1">The sequence shown here is derived from an EMBL/GenBank/DDBJ whole genome shotgun (WGS) entry which is preliminary data.</text>
</comment>